<accession>A0A644Y095</accession>
<sequence>MARFMDKIKDFIAGPYDDEYEDEYEEYEEEPVEEYHPRAREKREVKERDNVDYVPAKTSSRRGQSQVVDFNGASQVNSSTQQVVIIKPECYEDAQGICDQIKIKHPVVVNLEKVEFPVAQRIMDFLSGTCYALDGTIQRVSSNIFIIAPVNYDISNETREESKFTKSSLPSWMSINK</sequence>
<feature type="compositionally biased region" description="Basic and acidic residues" evidence="4">
    <location>
        <begin position="33"/>
        <end position="51"/>
    </location>
</feature>
<proteinExistence type="inferred from homology"/>
<feature type="compositionally biased region" description="Polar residues" evidence="4">
    <location>
        <begin position="57"/>
        <end position="66"/>
    </location>
</feature>
<feature type="region of interest" description="Disordered" evidence="4">
    <location>
        <begin position="27"/>
        <end position="66"/>
    </location>
</feature>
<dbReference type="PANTHER" id="PTHR35798:SF1">
    <property type="entry name" value="CELL DIVISION PROTEIN SEPF"/>
    <property type="match status" value="1"/>
</dbReference>
<keyword evidence="3" id="KW-0131">Cell cycle</keyword>
<dbReference type="InterPro" id="IPR007561">
    <property type="entry name" value="Cell_div_SepF/SepF-rel"/>
</dbReference>
<dbReference type="GO" id="GO:0000917">
    <property type="term" value="P:division septum assembly"/>
    <property type="evidence" value="ECO:0007669"/>
    <property type="project" value="UniProtKB-KW"/>
</dbReference>
<evidence type="ECO:0000313" key="5">
    <source>
        <dbReference type="EMBL" id="MPM21926.1"/>
    </source>
</evidence>
<dbReference type="AlphaFoldDB" id="A0A644Y095"/>
<gene>
    <name evidence="5" type="primary">sepF_11</name>
    <name evidence="5" type="ORF">SDC9_68376</name>
</gene>
<keyword evidence="2" id="KW-0717">Septation</keyword>
<name>A0A644Y095_9ZZZZ</name>
<dbReference type="Gene3D" id="3.30.110.150">
    <property type="entry name" value="SepF-like protein"/>
    <property type="match status" value="1"/>
</dbReference>
<evidence type="ECO:0000256" key="1">
    <source>
        <dbReference type="ARBA" id="ARBA00022618"/>
    </source>
</evidence>
<dbReference type="InterPro" id="IPR023052">
    <property type="entry name" value="Cell_div_SepF"/>
</dbReference>
<evidence type="ECO:0000256" key="3">
    <source>
        <dbReference type="ARBA" id="ARBA00023306"/>
    </source>
</evidence>
<evidence type="ECO:0000256" key="4">
    <source>
        <dbReference type="SAM" id="MobiDB-lite"/>
    </source>
</evidence>
<evidence type="ECO:0000256" key="2">
    <source>
        <dbReference type="ARBA" id="ARBA00023210"/>
    </source>
</evidence>
<protein>
    <submittedName>
        <fullName evidence="5">Cell division protein SepF</fullName>
    </submittedName>
</protein>
<dbReference type="HAMAP" id="MF_01197">
    <property type="entry name" value="SepF"/>
    <property type="match status" value="1"/>
</dbReference>
<reference evidence="5" key="1">
    <citation type="submission" date="2019-08" db="EMBL/GenBank/DDBJ databases">
        <authorList>
            <person name="Kucharzyk K."/>
            <person name="Murdoch R.W."/>
            <person name="Higgins S."/>
            <person name="Loffler F."/>
        </authorList>
    </citation>
    <scope>NUCLEOTIDE SEQUENCE</scope>
</reference>
<comment type="caution">
    <text evidence="5">The sequence shown here is derived from an EMBL/GenBank/DDBJ whole genome shotgun (WGS) entry which is preliminary data.</text>
</comment>
<dbReference type="PANTHER" id="PTHR35798">
    <property type="entry name" value="CELL DIVISION PROTEIN SEPF"/>
    <property type="match status" value="1"/>
</dbReference>
<organism evidence="5">
    <name type="scientific">bioreactor metagenome</name>
    <dbReference type="NCBI Taxonomy" id="1076179"/>
    <lineage>
        <taxon>unclassified sequences</taxon>
        <taxon>metagenomes</taxon>
        <taxon>ecological metagenomes</taxon>
    </lineage>
</organism>
<dbReference type="Pfam" id="PF04472">
    <property type="entry name" value="SepF"/>
    <property type="match status" value="1"/>
</dbReference>
<dbReference type="InterPro" id="IPR038594">
    <property type="entry name" value="SepF-like_sf"/>
</dbReference>
<keyword evidence="1 5" id="KW-0132">Cell division</keyword>
<dbReference type="EMBL" id="VSSQ01003698">
    <property type="protein sequence ID" value="MPM21926.1"/>
    <property type="molecule type" value="Genomic_DNA"/>
</dbReference>